<dbReference type="EMBL" id="CAJNOH010000064">
    <property type="protein sequence ID" value="CAF0828571.1"/>
    <property type="molecule type" value="Genomic_DNA"/>
</dbReference>
<comment type="caution">
    <text evidence="9">The sequence shown here is derived from an EMBL/GenBank/DDBJ whole genome shotgun (WGS) entry which is preliminary data.</text>
</comment>
<evidence type="ECO:0000256" key="2">
    <source>
        <dbReference type="ARBA" id="ARBA00022692"/>
    </source>
</evidence>
<dbReference type="EMBL" id="CAJNOL010000038">
    <property type="protein sequence ID" value="CAF0774889.1"/>
    <property type="molecule type" value="Genomic_DNA"/>
</dbReference>
<evidence type="ECO:0000313" key="9">
    <source>
        <dbReference type="EMBL" id="CAF0774889.1"/>
    </source>
</evidence>
<dbReference type="InterPro" id="IPR017452">
    <property type="entry name" value="GPCR_Rhodpsn_7TM"/>
</dbReference>
<feature type="transmembrane region" description="Helical" evidence="6">
    <location>
        <begin position="17"/>
        <end position="37"/>
    </location>
</feature>
<feature type="compositionally biased region" description="Basic and acidic residues" evidence="5">
    <location>
        <begin position="769"/>
        <end position="779"/>
    </location>
</feature>
<dbReference type="PROSITE" id="PS50262">
    <property type="entry name" value="G_PROTEIN_RECEP_F1_2"/>
    <property type="match status" value="1"/>
</dbReference>
<dbReference type="InterPro" id="IPR002589">
    <property type="entry name" value="Macro_dom"/>
</dbReference>
<dbReference type="PANTHER" id="PTHR11106:SF27">
    <property type="entry name" value="MACRO DOMAIN-CONTAINING PROTEIN"/>
    <property type="match status" value="1"/>
</dbReference>
<feature type="compositionally biased region" description="Basic and acidic residues" evidence="5">
    <location>
        <begin position="634"/>
        <end position="647"/>
    </location>
</feature>
<sequence length="779" mass="88953">MTLTEDLVLTQAILTRYILAICMVLGIIGSLFDLIVFCQKKFRSNSCSVYFIATSIFNLLVILCGIIPALLASYQNYDIALYSSTFCKARGYIIHVLLMMSRSSVALACIDRFALCSRNAHIRRLNQYNIAILLVIIICILWLILPIHVLIYIDIQMPGRRCGGSGTYLIVYSIYAAIVTSIPLFIMIIFSFLAIQNLRLSYIRIHPNIVYTNENINRPIRMQKRDIQLMTIVISEVVIYFISTVWFPIYTIYLTITSNISKTTNRLAIEGFIRYLALQFLIFINSCSIFYIHLLASKPFRQECVNSQYDIYKKPKTLSEMSSREKQNKPSDSSQQQDNRFFSFLVLLSRLNIFNILRSFFTPIVRYIFSGLSFLSFNRQDSQKPAISQQDRSSEENFDIIKYLHNNRDELMERYGYGKSSKRRYPRYYFINKKKSILIILQGDITRTKVDAIVNAANEHMTGGGGVDGIIHRAAGPELYTACVAHKKITQGVRLPTGHSRILLSYNMSSTTHYIINTAGPVYDRYRKEECAKELFSCYQTSLALANLYDLESIGFTAISCGIFGYPANQGADVALRTVDQEAGIVPVVVFVLWDDDIYDAWVRKAEELEFTSFDIENIKTKNPLTSSNDNDQIETKKNLNKNDDQPRSPTTFNPPVRDFSTHDKTPEDNTKSLLDRLPSVPSDTSDTQKTADMEEDDNSSNEKHPLHNQQTQDMTSVTQEEEKSTTKDHSEQKSVEETMDQHHNKQIKTNDDPSQLPVSKKTNNSHAEVAKNETAKDN</sequence>
<dbReference type="SMART" id="SM00506">
    <property type="entry name" value="A1pp"/>
    <property type="match status" value="1"/>
</dbReference>
<evidence type="ECO:0000256" key="3">
    <source>
        <dbReference type="ARBA" id="ARBA00022989"/>
    </source>
</evidence>
<feature type="domain" description="G-protein coupled receptors family 1 profile" evidence="7">
    <location>
        <begin position="29"/>
        <end position="293"/>
    </location>
</feature>
<feature type="transmembrane region" description="Helical" evidence="6">
    <location>
        <begin position="173"/>
        <end position="195"/>
    </location>
</feature>
<evidence type="ECO:0000256" key="1">
    <source>
        <dbReference type="ARBA" id="ARBA00004370"/>
    </source>
</evidence>
<comment type="subcellular location">
    <subcellularLocation>
        <location evidence="1">Membrane</location>
    </subcellularLocation>
</comment>
<reference evidence="9" key="1">
    <citation type="submission" date="2021-02" db="EMBL/GenBank/DDBJ databases">
        <authorList>
            <person name="Nowell W R."/>
        </authorList>
    </citation>
    <scope>NUCLEOTIDE SEQUENCE</scope>
</reference>
<feature type="transmembrane region" description="Helical" evidence="6">
    <location>
        <begin position="130"/>
        <end position="153"/>
    </location>
</feature>
<feature type="transmembrane region" description="Helical" evidence="6">
    <location>
        <begin position="92"/>
        <end position="110"/>
    </location>
</feature>
<keyword evidence="4 6" id="KW-0472">Membrane</keyword>
<dbReference type="PANTHER" id="PTHR11106">
    <property type="entry name" value="GANGLIOSIDE INDUCED DIFFERENTIATION ASSOCIATED PROTEIN 2-RELATED"/>
    <property type="match status" value="1"/>
</dbReference>
<dbReference type="SUPFAM" id="SSF52949">
    <property type="entry name" value="Macro domain-like"/>
    <property type="match status" value="1"/>
</dbReference>
<evidence type="ECO:0000313" key="11">
    <source>
        <dbReference type="Proteomes" id="UP000663870"/>
    </source>
</evidence>
<dbReference type="Gene3D" id="1.20.1070.10">
    <property type="entry name" value="Rhodopsin 7-helix transmembrane proteins"/>
    <property type="match status" value="1"/>
</dbReference>
<feature type="transmembrane region" description="Helical" evidence="6">
    <location>
        <begin position="341"/>
        <end position="361"/>
    </location>
</feature>
<accession>A0A813R2C3</accession>
<keyword evidence="11" id="KW-1185">Reference proteome</keyword>
<dbReference type="Pfam" id="PF01661">
    <property type="entry name" value="Macro"/>
    <property type="match status" value="1"/>
</dbReference>
<evidence type="ECO:0000256" key="4">
    <source>
        <dbReference type="ARBA" id="ARBA00023136"/>
    </source>
</evidence>
<feature type="compositionally biased region" description="Basic and acidic residues" evidence="5">
    <location>
        <begin position="721"/>
        <end position="752"/>
    </location>
</feature>
<protein>
    <recommendedName>
        <fullName evidence="12">Macro domain-containing protein</fullName>
    </recommendedName>
</protein>
<feature type="domain" description="Macro" evidence="8">
    <location>
        <begin position="425"/>
        <end position="610"/>
    </location>
</feature>
<proteinExistence type="predicted"/>
<feature type="transmembrane region" description="Helical" evidence="6">
    <location>
        <begin position="227"/>
        <end position="252"/>
    </location>
</feature>
<organism evidence="9 11">
    <name type="scientific">Rotaria sordida</name>
    <dbReference type="NCBI Taxonomy" id="392033"/>
    <lineage>
        <taxon>Eukaryota</taxon>
        <taxon>Metazoa</taxon>
        <taxon>Spiralia</taxon>
        <taxon>Gnathifera</taxon>
        <taxon>Rotifera</taxon>
        <taxon>Eurotatoria</taxon>
        <taxon>Bdelloidea</taxon>
        <taxon>Philodinida</taxon>
        <taxon>Philodinidae</taxon>
        <taxon>Rotaria</taxon>
    </lineage>
</organism>
<keyword evidence="2 6" id="KW-0812">Transmembrane</keyword>
<dbReference type="Gene3D" id="3.40.220.10">
    <property type="entry name" value="Leucine Aminopeptidase, subunit E, domain 1"/>
    <property type="match status" value="1"/>
</dbReference>
<feature type="transmembrane region" description="Helical" evidence="6">
    <location>
        <begin position="272"/>
        <end position="292"/>
    </location>
</feature>
<feature type="compositionally biased region" description="Polar residues" evidence="5">
    <location>
        <begin position="621"/>
        <end position="631"/>
    </location>
</feature>
<gene>
    <name evidence="9" type="ORF">JXQ802_LOCUS2912</name>
    <name evidence="10" type="ORF">PYM288_LOCUS5964</name>
</gene>
<feature type="compositionally biased region" description="Basic and acidic residues" evidence="5">
    <location>
        <begin position="660"/>
        <end position="675"/>
    </location>
</feature>
<evidence type="ECO:0000256" key="5">
    <source>
        <dbReference type="SAM" id="MobiDB-lite"/>
    </source>
</evidence>
<dbReference type="GO" id="GO:0016020">
    <property type="term" value="C:membrane"/>
    <property type="evidence" value="ECO:0007669"/>
    <property type="project" value="UniProtKB-SubCell"/>
</dbReference>
<dbReference type="AlphaFoldDB" id="A0A813R2C3"/>
<dbReference type="Proteomes" id="UP000663870">
    <property type="component" value="Unassembled WGS sequence"/>
</dbReference>
<dbReference type="SUPFAM" id="SSF81321">
    <property type="entry name" value="Family A G protein-coupled receptor-like"/>
    <property type="match status" value="1"/>
</dbReference>
<feature type="compositionally biased region" description="Polar residues" evidence="5">
    <location>
        <begin position="753"/>
        <end position="767"/>
    </location>
</feature>
<keyword evidence="3 6" id="KW-1133">Transmembrane helix</keyword>
<evidence type="ECO:0008006" key="12">
    <source>
        <dbReference type="Google" id="ProtNLM"/>
    </source>
</evidence>
<evidence type="ECO:0000259" key="8">
    <source>
        <dbReference type="PROSITE" id="PS51154"/>
    </source>
</evidence>
<name>A0A813R2C3_9BILA</name>
<feature type="compositionally biased region" description="Polar residues" evidence="5">
    <location>
        <begin position="682"/>
        <end position="691"/>
    </location>
</feature>
<dbReference type="PROSITE" id="PS51154">
    <property type="entry name" value="MACRO"/>
    <property type="match status" value="1"/>
</dbReference>
<dbReference type="InterPro" id="IPR043472">
    <property type="entry name" value="Macro_dom-like"/>
</dbReference>
<evidence type="ECO:0000313" key="10">
    <source>
        <dbReference type="EMBL" id="CAF0828571.1"/>
    </source>
</evidence>
<feature type="region of interest" description="Disordered" evidence="5">
    <location>
        <begin position="621"/>
        <end position="779"/>
    </location>
</feature>
<evidence type="ECO:0000256" key="6">
    <source>
        <dbReference type="SAM" id="Phobius"/>
    </source>
</evidence>
<feature type="compositionally biased region" description="Polar residues" evidence="5">
    <location>
        <begin position="708"/>
        <end position="719"/>
    </location>
</feature>
<feature type="transmembrane region" description="Helical" evidence="6">
    <location>
        <begin position="49"/>
        <end position="72"/>
    </location>
</feature>
<evidence type="ECO:0000259" key="7">
    <source>
        <dbReference type="PROSITE" id="PS50262"/>
    </source>
</evidence>
<dbReference type="Proteomes" id="UP000663854">
    <property type="component" value="Unassembled WGS sequence"/>
</dbReference>